<dbReference type="Gene3D" id="3.60.15.10">
    <property type="entry name" value="Ribonuclease Z/Hydroxyacylglutathione hydrolase-like"/>
    <property type="match status" value="1"/>
</dbReference>
<dbReference type="InterPro" id="IPR050114">
    <property type="entry name" value="UPF0173_UPF0282_UlaG_hydrolase"/>
</dbReference>
<feature type="domain" description="Metallo-beta-lactamase" evidence="2">
    <location>
        <begin position="24"/>
        <end position="225"/>
    </location>
</feature>
<dbReference type="EMBL" id="LVXG01000078">
    <property type="protein sequence ID" value="OQP39791.1"/>
    <property type="molecule type" value="Genomic_DNA"/>
</dbReference>
<evidence type="ECO:0000313" key="3">
    <source>
        <dbReference type="EMBL" id="OQP39791.1"/>
    </source>
</evidence>
<evidence type="ECO:0000256" key="1">
    <source>
        <dbReference type="ARBA" id="ARBA00022801"/>
    </source>
</evidence>
<keyword evidence="1" id="KW-0378">Hydrolase</keyword>
<dbReference type="Pfam" id="PF12706">
    <property type="entry name" value="Lactamase_B_2"/>
    <property type="match status" value="1"/>
</dbReference>
<proteinExistence type="predicted"/>
<protein>
    <recommendedName>
        <fullName evidence="2">Metallo-beta-lactamase domain-containing protein</fullName>
    </recommendedName>
</protein>
<dbReference type="PANTHER" id="PTHR43546">
    <property type="entry name" value="UPF0173 METAL-DEPENDENT HYDROLASE MJ1163-RELATED"/>
    <property type="match status" value="1"/>
</dbReference>
<name>A0A1V9E154_9BACT</name>
<keyword evidence="4" id="KW-1185">Reference proteome</keyword>
<dbReference type="STRING" id="354355.SAMN05660816_02014"/>
<evidence type="ECO:0000259" key="2">
    <source>
        <dbReference type="Pfam" id="PF12706"/>
    </source>
</evidence>
<evidence type="ECO:0000313" key="4">
    <source>
        <dbReference type="Proteomes" id="UP000192610"/>
    </source>
</evidence>
<dbReference type="AlphaFoldDB" id="A0A1V9E154"/>
<dbReference type="InterPro" id="IPR001279">
    <property type="entry name" value="Metallo-B-lactamas"/>
</dbReference>
<sequence>MSSNSSVQLIRNATVVLHYAGKKFLIDPMLADKGAYAGFPGTINSHLRNPLEALPVNPASLYDVDAIIVTHLHADHWDQVAIQTLPKNKPVFAQNEADATVIRAAGFQQVRSFANGGSFEGVSFFGTECQHGSDEAYSVTWLAEFLGQASGLLFKHPAEKTVYMIGDSIWIPAIEATLKEHTPDVVLINAGFATLEKYGAIIMGKEDFYRVHQIVPAAKLVAIHMEALNHCLLSRRELHEYVNEMGIADKVVIPRDGDIIKFAEI</sequence>
<dbReference type="RefSeq" id="WP_081204267.1">
    <property type="nucleotide sequence ID" value="NZ_FOCZ01000003.1"/>
</dbReference>
<dbReference type="OrthoDB" id="9805728at2"/>
<dbReference type="SUPFAM" id="SSF56281">
    <property type="entry name" value="Metallo-hydrolase/oxidoreductase"/>
    <property type="match status" value="1"/>
</dbReference>
<accession>A0A1V9E154</accession>
<organism evidence="3 4">
    <name type="scientific">Niastella yeongjuensis</name>
    <dbReference type="NCBI Taxonomy" id="354355"/>
    <lineage>
        <taxon>Bacteria</taxon>
        <taxon>Pseudomonadati</taxon>
        <taxon>Bacteroidota</taxon>
        <taxon>Chitinophagia</taxon>
        <taxon>Chitinophagales</taxon>
        <taxon>Chitinophagaceae</taxon>
        <taxon>Niastella</taxon>
    </lineage>
</organism>
<dbReference type="Proteomes" id="UP000192610">
    <property type="component" value="Unassembled WGS sequence"/>
</dbReference>
<gene>
    <name evidence="3" type="ORF">A4H97_16340</name>
</gene>
<dbReference type="PANTHER" id="PTHR43546:SF9">
    <property type="entry name" value="L-ASCORBATE-6-PHOSPHATE LACTONASE ULAG-RELATED"/>
    <property type="match status" value="1"/>
</dbReference>
<dbReference type="GO" id="GO:0016787">
    <property type="term" value="F:hydrolase activity"/>
    <property type="evidence" value="ECO:0007669"/>
    <property type="project" value="UniProtKB-KW"/>
</dbReference>
<dbReference type="InterPro" id="IPR036866">
    <property type="entry name" value="RibonucZ/Hydroxyglut_hydro"/>
</dbReference>
<comment type="caution">
    <text evidence="3">The sequence shown here is derived from an EMBL/GenBank/DDBJ whole genome shotgun (WGS) entry which is preliminary data.</text>
</comment>
<reference evidence="4" key="1">
    <citation type="submission" date="2016-04" db="EMBL/GenBank/DDBJ databases">
        <authorList>
            <person name="Chen L."/>
            <person name="Zhuang W."/>
            <person name="Wang G."/>
        </authorList>
    </citation>
    <scope>NUCLEOTIDE SEQUENCE [LARGE SCALE GENOMIC DNA]</scope>
    <source>
        <strain evidence="4">17621</strain>
    </source>
</reference>